<dbReference type="Proteomes" id="UP000265520">
    <property type="component" value="Unassembled WGS sequence"/>
</dbReference>
<comment type="caution">
    <text evidence="1">The sequence shown here is derived from an EMBL/GenBank/DDBJ whole genome shotgun (WGS) entry which is preliminary data.</text>
</comment>
<reference evidence="1 2" key="1">
    <citation type="journal article" date="2018" name="Front. Plant Sci.">
        <title>Red Clover (Trifolium pratense) and Zigzag Clover (T. medium) - A Picture of Genomic Similarities and Differences.</title>
        <authorList>
            <person name="Dluhosova J."/>
            <person name="Istvanek J."/>
            <person name="Nedelnik J."/>
            <person name="Repkova J."/>
        </authorList>
    </citation>
    <scope>NUCLEOTIDE SEQUENCE [LARGE SCALE GENOMIC DNA]</scope>
    <source>
        <strain evidence="2">cv. 10/8</strain>
        <tissue evidence="1">Leaf</tissue>
    </source>
</reference>
<evidence type="ECO:0000313" key="2">
    <source>
        <dbReference type="Proteomes" id="UP000265520"/>
    </source>
</evidence>
<feature type="non-terminal residue" evidence="1">
    <location>
        <position position="1"/>
    </location>
</feature>
<dbReference type="EMBL" id="LXQA010121322">
    <property type="protein sequence ID" value="MCI20725.1"/>
    <property type="molecule type" value="Genomic_DNA"/>
</dbReference>
<accession>A0A392QBU0</accession>
<proteinExistence type="predicted"/>
<organism evidence="1 2">
    <name type="scientific">Trifolium medium</name>
    <dbReference type="NCBI Taxonomy" id="97028"/>
    <lineage>
        <taxon>Eukaryota</taxon>
        <taxon>Viridiplantae</taxon>
        <taxon>Streptophyta</taxon>
        <taxon>Embryophyta</taxon>
        <taxon>Tracheophyta</taxon>
        <taxon>Spermatophyta</taxon>
        <taxon>Magnoliopsida</taxon>
        <taxon>eudicotyledons</taxon>
        <taxon>Gunneridae</taxon>
        <taxon>Pentapetalae</taxon>
        <taxon>rosids</taxon>
        <taxon>fabids</taxon>
        <taxon>Fabales</taxon>
        <taxon>Fabaceae</taxon>
        <taxon>Papilionoideae</taxon>
        <taxon>50 kb inversion clade</taxon>
        <taxon>NPAAA clade</taxon>
        <taxon>Hologalegina</taxon>
        <taxon>IRL clade</taxon>
        <taxon>Trifolieae</taxon>
        <taxon>Trifolium</taxon>
    </lineage>
</organism>
<protein>
    <submittedName>
        <fullName evidence="1">Uncharacterized protein</fullName>
    </submittedName>
</protein>
<keyword evidence="2" id="KW-1185">Reference proteome</keyword>
<evidence type="ECO:0000313" key="1">
    <source>
        <dbReference type="EMBL" id="MCI20725.1"/>
    </source>
</evidence>
<dbReference type="AlphaFoldDB" id="A0A392QBU0"/>
<name>A0A392QBU0_9FABA</name>
<sequence length="42" mass="4648">TTTPLLCRSALAPPPLLHRSALATPLLRRFAYFFDLHAATNI</sequence>